<feature type="compositionally biased region" description="Basic and acidic residues" evidence="2">
    <location>
        <begin position="284"/>
        <end position="302"/>
    </location>
</feature>
<keyword evidence="4" id="KW-1185">Reference proteome</keyword>
<reference evidence="3 4" key="1">
    <citation type="journal article" date="2016" name="Nat. Commun.">
        <title>Extremotolerant tardigrade genome and improved radiotolerance of human cultured cells by tardigrade-unique protein.</title>
        <authorList>
            <person name="Hashimoto T."/>
            <person name="Horikawa D.D."/>
            <person name="Saito Y."/>
            <person name="Kuwahara H."/>
            <person name="Kozuka-Hata H."/>
            <person name="Shin-I T."/>
            <person name="Minakuchi Y."/>
            <person name="Ohishi K."/>
            <person name="Motoyama A."/>
            <person name="Aizu T."/>
            <person name="Enomoto A."/>
            <person name="Kondo K."/>
            <person name="Tanaka S."/>
            <person name="Hara Y."/>
            <person name="Koshikawa S."/>
            <person name="Sagara H."/>
            <person name="Miura T."/>
            <person name="Yokobori S."/>
            <person name="Miyagawa K."/>
            <person name="Suzuki Y."/>
            <person name="Kubo T."/>
            <person name="Oyama M."/>
            <person name="Kohara Y."/>
            <person name="Fujiyama A."/>
            <person name="Arakawa K."/>
            <person name="Katayama T."/>
            <person name="Toyoda A."/>
            <person name="Kunieda T."/>
        </authorList>
    </citation>
    <scope>NUCLEOTIDE SEQUENCE [LARGE SCALE GENOMIC DNA]</scope>
    <source>
        <strain evidence="3 4">YOKOZUNA-1</strain>
    </source>
</reference>
<protein>
    <submittedName>
        <fullName evidence="3">Uncharacterized protein</fullName>
    </submittedName>
</protein>
<feature type="region of interest" description="Disordered" evidence="2">
    <location>
        <begin position="264"/>
        <end position="314"/>
    </location>
</feature>
<evidence type="ECO:0000313" key="3">
    <source>
        <dbReference type="EMBL" id="GAU87239.1"/>
    </source>
</evidence>
<proteinExistence type="predicted"/>
<comment type="caution">
    <text evidence="3">The sequence shown here is derived from an EMBL/GenBank/DDBJ whole genome shotgun (WGS) entry which is preliminary data.</text>
</comment>
<feature type="region of interest" description="Disordered" evidence="2">
    <location>
        <begin position="120"/>
        <end position="169"/>
    </location>
</feature>
<dbReference type="OrthoDB" id="10071272at2759"/>
<dbReference type="Proteomes" id="UP000186922">
    <property type="component" value="Unassembled WGS sequence"/>
</dbReference>
<evidence type="ECO:0000256" key="1">
    <source>
        <dbReference type="SAM" id="Coils"/>
    </source>
</evidence>
<dbReference type="AlphaFoldDB" id="A0A1D1UBL4"/>
<sequence>MAVVNDRAWNKKRKYDPEDEIAFLRKKLDEERAKRRSLEGDIYRLKLERSDLCIKMSKLEASKISPNIPSSFIPLLSDAIGRGLDPSKFTAQTDQSLRVVQQAAQLQAQAAQRSLQLMQANEAKRTHSAAKPSISSAPRPVGRPPGSTSSPARKVTFTPDRPGSRSIVMPKSAPAKAGTAVNVANVQTLPVGTIVTAVPAGSPAGTPGQQFMVQSKVENGKKVSFLVPVQQVNVAPEAAPKIIEPVVDLTAEEDDMMAKINSQASENLAVAEPEVSTETPAEGETAKEEEHESPASPEERAVTEPTTSAAAAAE</sequence>
<name>A0A1D1UBL4_RAMVA</name>
<organism evidence="3 4">
    <name type="scientific">Ramazzottius varieornatus</name>
    <name type="common">Water bear</name>
    <name type="synonym">Tardigrade</name>
    <dbReference type="NCBI Taxonomy" id="947166"/>
    <lineage>
        <taxon>Eukaryota</taxon>
        <taxon>Metazoa</taxon>
        <taxon>Ecdysozoa</taxon>
        <taxon>Tardigrada</taxon>
        <taxon>Eutardigrada</taxon>
        <taxon>Parachela</taxon>
        <taxon>Hypsibioidea</taxon>
        <taxon>Ramazzottiidae</taxon>
        <taxon>Ramazzottius</taxon>
    </lineage>
</organism>
<dbReference type="EMBL" id="BDGG01000001">
    <property type="protein sequence ID" value="GAU87239.1"/>
    <property type="molecule type" value="Genomic_DNA"/>
</dbReference>
<feature type="coiled-coil region" evidence="1">
    <location>
        <begin position="21"/>
        <end position="48"/>
    </location>
</feature>
<evidence type="ECO:0000313" key="4">
    <source>
        <dbReference type="Proteomes" id="UP000186922"/>
    </source>
</evidence>
<evidence type="ECO:0000256" key="2">
    <source>
        <dbReference type="SAM" id="MobiDB-lite"/>
    </source>
</evidence>
<accession>A0A1D1UBL4</accession>
<gene>
    <name evidence="3" type="primary">RvY_00122-1</name>
    <name evidence="3" type="synonym">RvY_00122.1</name>
    <name evidence="3" type="ORF">RvY_00122</name>
</gene>
<keyword evidence="1" id="KW-0175">Coiled coil</keyword>